<gene>
    <name evidence="1" type="ORF">METZ01_LOCUS188806</name>
</gene>
<evidence type="ECO:0000313" key="1">
    <source>
        <dbReference type="EMBL" id="SVB35952.1"/>
    </source>
</evidence>
<name>A0A382DD49_9ZZZZ</name>
<sequence>MQTEKVPLVQAESYGLFMRAVDRSMTHQ</sequence>
<dbReference type="AlphaFoldDB" id="A0A382DD49"/>
<protein>
    <submittedName>
        <fullName evidence="1">Uncharacterized protein</fullName>
    </submittedName>
</protein>
<organism evidence="1">
    <name type="scientific">marine metagenome</name>
    <dbReference type="NCBI Taxonomy" id="408172"/>
    <lineage>
        <taxon>unclassified sequences</taxon>
        <taxon>metagenomes</taxon>
        <taxon>ecological metagenomes</taxon>
    </lineage>
</organism>
<dbReference type="EMBL" id="UINC01038640">
    <property type="protein sequence ID" value="SVB35952.1"/>
    <property type="molecule type" value="Genomic_DNA"/>
</dbReference>
<proteinExistence type="predicted"/>
<reference evidence="1" key="1">
    <citation type="submission" date="2018-05" db="EMBL/GenBank/DDBJ databases">
        <authorList>
            <person name="Lanie J.A."/>
            <person name="Ng W.-L."/>
            <person name="Kazmierczak K.M."/>
            <person name="Andrzejewski T.M."/>
            <person name="Davidsen T.M."/>
            <person name="Wayne K.J."/>
            <person name="Tettelin H."/>
            <person name="Glass J.I."/>
            <person name="Rusch D."/>
            <person name="Podicherti R."/>
            <person name="Tsui H.-C.T."/>
            <person name="Winkler M.E."/>
        </authorList>
    </citation>
    <scope>NUCLEOTIDE SEQUENCE</scope>
</reference>
<accession>A0A382DD49</accession>